<evidence type="ECO:0000313" key="2">
    <source>
        <dbReference type="EMBL" id="EHK52851.1"/>
    </source>
</evidence>
<protein>
    <submittedName>
        <fullName evidence="2">Uncharacterized protein</fullName>
    </submittedName>
</protein>
<keyword evidence="3" id="KW-1185">Reference proteome</keyword>
<gene>
    <name evidence="2" type="ORF">MAXJ12_33214</name>
</gene>
<dbReference type="AlphaFoldDB" id="H0I2E1"/>
<dbReference type="PATRIC" id="fig|1107882.3.peg.6417"/>
<keyword evidence="1" id="KW-1133">Transmembrane helix</keyword>
<organism evidence="2 3">
    <name type="scientific">Mesorhizobium alhagi CCNWXJ12-2</name>
    <dbReference type="NCBI Taxonomy" id="1107882"/>
    <lineage>
        <taxon>Bacteria</taxon>
        <taxon>Pseudomonadati</taxon>
        <taxon>Pseudomonadota</taxon>
        <taxon>Alphaproteobacteria</taxon>
        <taxon>Hyphomicrobiales</taxon>
        <taxon>Phyllobacteriaceae</taxon>
        <taxon>Allomesorhizobium</taxon>
    </lineage>
</organism>
<sequence>MLALVLWDSMPVAAAWLLGALLAIGLVSEGFALAWLAWRVRQA</sequence>
<accession>H0I2E1</accession>
<reference evidence="2 3" key="1">
    <citation type="journal article" date="2012" name="J. Bacteriol.">
        <title>Draft Genome Sequence of Mesorhizobium alhagi CCNWXJ12-2T, a Novel Salt-Resistant Species Isolated from the Desert of Northwestern China.</title>
        <authorList>
            <person name="Zhou M."/>
            <person name="Chen W."/>
            <person name="Chen H."/>
            <person name="Wei G."/>
        </authorList>
    </citation>
    <scope>NUCLEOTIDE SEQUENCE [LARGE SCALE GENOMIC DNA]</scope>
    <source>
        <strain evidence="2 3">CCNWXJ12-2</strain>
    </source>
</reference>
<keyword evidence="1" id="KW-0812">Transmembrane</keyword>
<feature type="transmembrane region" description="Helical" evidence="1">
    <location>
        <begin position="12"/>
        <end position="38"/>
    </location>
</feature>
<proteinExistence type="predicted"/>
<dbReference type="EMBL" id="AHAM01000300">
    <property type="protein sequence ID" value="EHK52851.1"/>
    <property type="molecule type" value="Genomic_DNA"/>
</dbReference>
<name>H0I2E1_9HYPH</name>
<evidence type="ECO:0000256" key="1">
    <source>
        <dbReference type="SAM" id="Phobius"/>
    </source>
</evidence>
<dbReference type="Proteomes" id="UP000003250">
    <property type="component" value="Unassembled WGS sequence"/>
</dbReference>
<keyword evidence="1" id="KW-0472">Membrane</keyword>
<evidence type="ECO:0000313" key="3">
    <source>
        <dbReference type="Proteomes" id="UP000003250"/>
    </source>
</evidence>